<evidence type="ECO:0000256" key="6">
    <source>
        <dbReference type="ARBA" id="ARBA00022989"/>
    </source>
</evidence>
<dbReference type="GO" id="GO:0005737">
    <property type="term" value="C:cytoplasm"/>
    <property type="evidence" value="ECO:0007669"/>
    <property type="project" value="TreeGrafter"/>
</dbReference>
<dbReference type="GO" id="GO:0016020">
    <property type="term" value="C:membrane"/>
    <property type="evidence" value="ECO:0007669"/>
    <property type="project" value="UniProtKB-SubCell"/>
</dbReference>
<name>A0AAV0RXG6_9ROSI</name>
<dbReference type="GO" id="GO:0016491">
    <property type="term" value="F:oxidoreductase activity"/>
    <property type="evidence" value="ECO:0007669"/>
    <property type="project" value="UniProtKB-KW"/>
</dbReference>
<dbReference type="SUPFAM" id="SSF50022">
    <property type="entry name" value="ISP domain"/>
    <property type="match status" value="1"/>
</dbReference>
<evidence type="ECO:0000256" key="10">
    <source>
        <dbReference type="ARBA" id="ARBA00023136"/>
    </source>
</evidence>
<dbReference type="GO" id="GO:0046872">
    <property type="term" value="F:metal ion binding"/>
    <property type="evidence" value="ECO:0007669"/>
    <property type="project" value="UniProtKB-KW"/>
</dbReference>
<evidence type="ECO:0000256" key="9">
    <source>
        <dbReference type="ARBA" id="ARBA00023014"/>
    </source>
</evidence>
<dbReference type="EMBL" id="CAMGYJ010000011">
    <property type="protein sequence ID" value="CAI0625557.1"/>
    <property type="molecule type" value="Genomic_DNA"/>
</dbReference>
<evidence type="ECO:0000259" key="11">
    <source>
        <dbReference type="PROSITE" id="PS51296"/>
    </source>
</evidence>
<keyword evidence="10" id="KW-0472">Membrane</keyword>
<dbReference type="AlphaFoldDB" id="A0AAV0RXG6"/>
<protein>
    <recommendedName>
        <fullName evidence="11">Rieske domain-containing protein</fullName>
    </recommendedName>
</protein>
<organism evidence="12 13">
    <name type="scientific">Linum tenue</name>
    <dbReference type="NCBI Taxonomy" id="586396"/>
    <lineage>
        <taxon>Eukaryota</taxon>
        <taxon>Viridiplantae</taxon>
        <taxon>Streptophyta</taxon>
        <taxon>Embryophyta</taxon>
        <taxon>Tracheophyta</taxon>
        <taxon>Spermatophyta</taxon>
        <taxon>Magnoliopsida</taxon>
        <taxon>eudicotyledons</taxon>
        <taxon>Gunneridae</taxon>
        <taxon>Pentapetalae</taxon>
        <taxon>rosids</taxon>
        <taxon>fabids</taxon>
        <taxon>Malpighiales</taxon>
        <taxon>Linaceae</taxon>
        <taxon>Linum</taxon>
    </lineage>
</organism>
<dbReference type="InterPro" id="IPR017941">
    <property type="entry name" value="Rieske_2Fe-2S"/>
</dbReference>
<keyword evidence="6" id="KW-1133">Transmembrane helix</keyword>
<gene>
    <name evidence="12" type="ORF">LITE_LOCUS50480</name>
</gene>
<sequence>MFPDRVGPLSEGRIDPSGRLQCVYHGWCFDGSGDCKLIPQAPPDGPPVHTSKMACVAVYPTIVHHDIVWFCPNSDPQYRDIFGKKKPPFIPQLGDPSFTKIIGNRDHGCGLKKAHCSGTLIENNVDENRCIGFEINHLPFAYIGLGMMY</sequence>
<dbReference type="InterPro" id="IPR050584">
    <property type="entry name" value="Cholesterol_7-desaturase"/>
</dbReference>
<keyword evidence="3" id="KW-0001">2Fe-2S</keyword>
<evidence type="ECO:0000256" key="4">
    <source>
        <dbReference type="ARBA" id="ARBA00022723"/>
    </source>
</evidence>
<accession>A0AAV0RXG6</accession>
<dbReference type="GO" id="GO:0051537">
    <property type="term" value="F:2 iron, 2 sulfur cluster binding"/>
    <property type="evidence" value="ECO:0007669"/>
    <property type="project" value="UniProtKB-KW"/>
</dbReference>
<evidence type="ECO:0000256" key="7">
    <source>
        <dbReference type="ARBA" id="ARBA00023002"/>
    </source>
</evidence>
<evidence type="ECO:0000256" key="8">
    <source>
        <dbReference type="ARBA" id="ARBA00023004"/>
    </source>
</evidence>
<keyword evidence="9" id="KW-0411">Iron-sulfur</keyword>
<evidence type="ECO:0000313" key="12">
    <source>
        <dbReference type="EMBL" id="CAI0625557.1"/>
    </source>
</evidence>
<proteinExistence type="predicted"/>
<dbReference type="Gene3D" id="2.102.10.10">
    <property type="entry name" value="Rieske [2Fe-2S] iron-sulphur domain"/>
    <property type="match status" value="1"/>
</dbReference>
<dbReference type="Proteomes" id="UP001154282">
    <property type="component" value="Unassembled WGS sequence"/>
</dbReference>
<dbReference type="PANTHER" id="PTHR21266">
    <property type="entry name" value="IRON-SULFUR DOMAIN CONTAINING PROTEIN"/>
    <property type="match status" value="1"/>
</dbReference>
<dbReference type="Pfam" id="PF00355">
    <property type="entry name" value="Rieske"/>
    <property type="match status" value="1"/>
</dbReference>
<evidence type="ECO:0000256" key="5">
    <source>
        <dbReference type="ARBA" id="ARBA00022946"/>
    </source>
</evidence>
<keyword evidence="2" id="KW-0812">Transmembrane</keyword>
<evidence type="ECO:0000256" key="1">
    <source>
        <dbReference type="ARBA" id="ARBA00004370"/>
    </source>
</evidence>
<evidence type="ECO:0000256" key="2">
    <source>
        <dbReference type="ARBA" id="ARBA00022692"/>
    </source>
</evidence>
<keyword evidence="4" id="KW-0479">Metal-binding</keyword>
<dbReference type="PANTHER" id="PTHR21266:SF32">
    <property type="entry name" value="CHOLESTEROL 7-DESATURASE NVD"/>
    <property type="match status" value="1"/>
</dbReference>
<comment type="caution">
    <text evidence="12">The sequence shown here is derived from an EMBL/GenBank/DDBJ whole genome shotgun (WGS) entry which is preliminary data.</text>
</comment>
<reference evidence="12" key="1">
    <citation type="submission" date="2022-08" db="EMBL/GenBank/DDBJ databases">
        <authorList>
            <person name="Gutierrez-Valencia J."/>
        </authorList>
    </citation>
    <scope>NUCLEOTIDE SEQUENCE</scope>
</reference>
<comment type="subcellular location">
    <subcellularLocation>
        <location evidence="1">Membrane</location>
    </subcellularLocation>
</comment>
<keyword evidence="13" id="KW-1185">Reference proteome</keyword>
<evidence type="ECO:0000313" key="13">
    <source>
        <dbReference type="Proteomes" id="UP001154282"/>
    </source>
</evidence>
<feature type="domain" description="Rieske" evidence="11">
    <location>
        <begin position="1"/>
        <end position="70"/>
    </location>
</feature>
<keyword evidence="7" id="KW-0560">Oxidoreductase</keyword>
<dbReference type="InterPro" id="IPR036922">
    <property type="entry name" value="Rieske_2Fe-2S_sf"/>
</dbReference>
<dbReference type="PROSITE" id="PS51296">
    <property type="entry name" value="RIESKE"/>
    <property type="match status" value="1"/>
</dbReference>
<keyword evidence="8" id="KW-0408">Iron</keyword>
<evidence type="ECO:0000256" key="3">
    <source>
        <dbReference type="ARBA" id="ARBA00022714"/>
    </source>
</evidence>
<keyword evidence="5" id="KW-0809">Transit peptide</keyword>